<dbReference type="InterPro" id="IPR028081">
    <property type="entry name" value="Leu-bd"/>
</dbReference>
<evidence type="ECO:0000256" key="3">
    <source>
        <dbReference type="ARBA" id="ARBA00022729"/>
    </source>
</evidence>
<comment type="caution">
    <text evidence="7">The sequence shown here is derived from an EMBL/GenBank/DDBJ whole genome shotgun (WGS) entry which is preliminary data.</text>
</comment>
<sequence length="376" mass="39433">MNTTGKIIVWVIVLVLVIWGIISISKNSDTDSDTIKIGFMGPLSGDTANLGQNAQAAVAIAVDEINNAGGVLGKKLEVVYEDDACNGATAANAISKLINADKVMAVLGGACSGATLGATPVAEAAKIPQLSYCSTNPTISQAGDYIFRNVPSDLFQAKYAAEYLIKAGKKNVALLTSKDDYGDGLNKAFTDAFTKAGGTITLTDSFEPSTKDLKSQLVKIKAKNSDAVYFVSYTDPAIAGLKQARDLGIKTQFFGADAWDDTKVWSELGTLGNGAMYTIVGSNSSVDFKAKMKAKLGKDDLIYCSNYAYDGLKILADAITRANSTDGTAIKDALYKTDYTGGVSAKTMTFDANGDPVSAAYIVKVVKDGKAAESAQ</sequence>
<dbReference type="PANTHER" id="PTHR30483">
    <property type="entry name" value="LEUCINE-SPECIFIC-BINDING PROTEIN"/>
    <property type="match status" value="1"/>
</dbReference>
<protein>
    <recommendedName>
        <fullName evidence="6">Leucine-binding protein domain-containing protein</fullName>
    </recommendedName>
</protein>
<dbReference type="AlphaFoldDB" id="A0A1F6YDF4"/>
<dbReference type="PANTHER" id="PTHR30483:SF6">
    <property type="entry name" value="PERIPLASMIC BINDING PROTEIN OF ABC TRANSPORTER FOR NATURAL AMINO ACIDS"/>
    <property type="match status" value="1"/>
</dbReference>
<reference evidence="7 8" key="1">
    <citation type="journal article" date="2016" name="Nat. Commun.">
        <title>Thousands of microbial genomes shed light on interconnected biogeochemical processes in an aquifer system.</title>
        <authorList>
            <person name="Anantharaman K."/>
            <person name="Brown C.T."/>
            <person name="Hug L.A."/>
            <person name="Sharon I."/>
            <person name="Castelle C.J."/>
            <person name="Probst A.J."/>
            <person name="Thomas B.C."/>
            <person name="Singh A."/>
            <person name="Wilkins M.J."/>
            <person name="Karaoz U."/>
            <person name="Brodie E.L."/>
            <person name="Williams K.H."/>
            <person name="Hubbard S.S."/>
            <person name="Banfield J.F."/>
        </authorList>
    </citation>
    <scope>NUCLEOTIDE SEQUENCE [LARGE SCALE GENOMIC DNA]</scope>
</reference>
<dbReference type="EMBL" id="MFVT01000004">
    <property type="protein sequence ID" value="OGJ04402.1"/>
    <property type="molecule type" value="Genomic_DNA"/>
</dbReference>
<keyword evidence="3" id="KW-0732">Signal</keyword>
<dbReference type="SUPFAM" id="SSF53822">
    <property type="entry name" value="Periplasmic binding protein-like I"/>
    <property type="match status" value="1"/>
</dbReference>
<keyword evidence="4" id="KW-0029">Amino-acid transport</keyword>
<dbReference type="InterPro" id="IPR000709">
    <property type="entry name" value="Leu_Ile_Val-bd"/>
</dbReference>
<keyword evidence="5" id="KW-0472">Membrane</keyword>
<dbReference type="Pfam" id="PF13458">
    <property type="entry name" value="Peripla_BP_6"/>
    <property type="match status" value="1"/>
</dbReference>
<dbReference type="PRINTS" id="PR00337">
    <property type="entry name" value="LEUILEVALBP"/>
</dbReference>
<dbReference type="CDD" id="cd19984">
    <property type="entry name" value="PBP1_ABC_ligand_binding-like"/>
    <property type="match status" value="1"/>
</dbReference>
<evidence type="ECO:0000256" key="4">
    <source>
        <dbReference type="ARBA" id="ARBA00022970"/>
    </source>
</evidence>
<proteinExistence type="inferred from homology"/>
<accession>A0A1F6YDF4</accession>
<dbReference type="InterPro" id="IPR051010">
    <property type="entry name" value="BCAA_transport"/>
</dbReference>
<dbReference type="Gene3D" id="3.40.50.2300">
    <property type="match status" value="2"/>
</dbReference>
<name>A0A1F6YDF4_9BACT</name>
<feature type="transmembrane region" description="Helical" evidence="5">
    <location>
        <begin position="7"/>
        <end position="25"/>
    </location>
</feature>
<evidence type="ECO:0000256" key="1">
    <source>
        <dbReference type="ARBA" id="ARBA00010062"/>
    </source>
</evidence>
<evidence type="ECO:0000313" key="8">
    <source>
        <dbReference type="Proteomes" id="UP000176826"/>
    </source>
</evidence>
<evidence type="ECO:0000256" key="5">
    <source>
        <dbReference type="SAM" id="Phobius"/>
    </source>
</evidence>
<dbReference type="InterPro" id="IPR028082">
    <property type="entry name" value="Peripla_BP_I"/>
</dbReference>
<evidence type="ECO:0000256" key="2">
    <source>
        <dbReference type="ARBA" id="ARBA00022448"/>
    </source>
</evidence>
<gene>
    <name evidence="7" type="ORF">A3F97_03110</name>
</gene>
<evidence type="ECO:0000313" key="7">
    <source>
        <dbReference type="EMBL" id="OGJ04402.1"/>
    </source>
</evidence>
<feature type="domain" description="Leucine-binding protein" evidence="6">
    <location>
        <begin position="34"/>
        <end position="370"/>
    </location>
</feature>
<keyword evidence="2" id="KW-0813">Transport</keyword>
<keyword evidence="5" id="KW-0812">Transmembrane</keyword>
<dbReference type="Proteomes" id="UP000176826">
    <property type="component" value="Unassembled WGS sequence"/>
</dbReference>
<organism evidence="7 8">
    <name type="scientific">Candidatus Nomurabacteria bacterium RIFCSPLOWO2_12_FULL_41_10</name>
    <dbReference type="NCBI Taxonomy" id="1801795"/>
    <lineage>
        <taxon>Bacteria</taxon>
        <taxon>Candidatus Nomuraibacteriota</taxon>
    </lineage>
</organism>
<keyword evidence="5" id="KW-1133">Transmembrane helix</keyword>
<evidence type="ECO:0000259" key="6">
    <source>
        <dbReference type="Pfam" id="PF13458"/>
    </source>
</evidence>
<dbReference type="GO" id="GO:0006865">
    <property type="term" value="P:amino acid transport"/>
    <property type="evidence" value="ECO:0007669"/>
    <property type="project" value="UniProtKB-KW"/>
</dbReference>
<comment type="similarity">
    <text evidence="1">Belongs to the leucine-binding protein family.</text>
</comment>